<organism evidence="1 2">
    <name type="scientific">Linum trigynum</name>
    <dbReference type="NCBI Taxonomy" id="586398"/>
    <lineage>
        <taxon>Eukaryota</taxon>
        <taxon>Viridiplantae</taxon>
        <taxon>Streptophyta</taxon>
        <taxon>Embryophyta</taxon>
        <taxon>Tracheophyta</taxon>
        <taxon>Spermatophyta</taxon>
        <taxon>Magnoliopsida</taxon>
        <taxon>eudicotyledons</taxon>
        <taxon>Gunneridae</taxon>
        <taxon>Pentapetalae</taxon>
        <taxon>rosids</taxon>
        <taxon>fabids</taxon>
        <taxon>Malpighiales</taxon>
        <taxon>Linaceae</taxon>
        <taxon>Linum</taxon>
    </lineage>
</organism>
<sequence>MEDSNNDIIIYERIKTEEAEYLYSITLEAWKATLKTPEFDRSKHHPFGESVYVLPKTLSTKLDDTTLQVVEFIFSTTAKDNGKFVVDTQTSNLTRSQLLSLKDKNWLHSQVLVVNRLFLNNKEVRKEVVKRIVFP</sequence>
<evidence type="ECO:0000313" key="2">
    <source>
        <dbReference type="Proteomes" id="UP001497516"/>
    </source>
</evidence>
<dbReference type="Proteomes" id="UP001497516">
    <property type="component" value="Chromosome 8"/>
</dbReference>
<dbReference type="EMBL" id="OZ034821">
    <property type="protein sequence ID" value="CAL1406085.1"/>
    <property type="molecule type" value="Genomic_DNA"/>
</dbReference>
<dbReference type="AlphaFoldDB" id="A0AAV2G959"/>
<protein>
    <submittedName>
        <fullName evidence="1">Uncharacterized protein</fullName>
    </submittedName>
</protein>
<reference evidence="1 2" key="1">
    <citation type="submission" date="2024-04" db="EMBL/GenBank/DDBJ databases">
        <authorList>
            <person name="Fracassetti M."/>
        </authorList>
    </citation>
    <scope>NUCLEOTIDE SEQUENCE [LARGE SCALE GENOMIC DNA]</scope>
</reference>
<accession>A0AAV2G959</accession>
<keyword evidence="2" id="KW-1185">Reference proteome</keyword>
<gene>
    <name evidence="1" type="ORF">LTRI10_LOCUS45835</name>
</gene>
<proteinExistence type="predicted"/>
<evidence type="ECO:0000313" key="1">
    <source>
        <dbReference type="EMBL" id="CAL1406085.1"/>
    </source>
</evidence>
<name>A0AAV2G959_9ROSI</name>